<evidence type="ECO:0000313" key="3">
    <source>
        <dbReference type="Proteomes" id="UP000499080"/>
    </source>
</evidence>
<evidence type="ECO:0000313" key="2">
    <source>
        <dbReference type="EMBL" id="GBL79805.1"/>
    </source>
</evidence>
<dbReference type="SUPFAM" id="SSF49785">
    <property type="entry name" value="Galactose-binding domain-like"/>
    <property type="match status" value="1"/>
</dbReference>
<dbReference type="AlphaFoldDB" id="A0A4Y2AKS4"/>
<feature type="non-terminal residue" evidence="2">
    <location>
        <position position="1"/>
    </location>
</feature>
<dbReference type="InterPro" id="IPR000421">
    <property type="entry name" value="FA58C"/>
</dbReference>
<protein>
    <recommendedName>
        <fullName evidence="1">F5/8 type C domain-containing protein</fullName>
    </recommendedName>
</protein>
<proteinExistence type="predicted"/>
<gene>
    <name evidence="2" type="ORF">AVEN_218888_1</name>
</gene>
<dbReference type="Gene3D" id="2.60.120.260">
    <property type="entry name" value="Galactose-binding domain-like"/>
    <property type="match status" value="1"/>
</dbReference>
<dbReference type="InterPro" id="IPR008979">
    <property type="entry name" value="Galactose-bd-like_sf"/>
</dbReference>
<evidence type="ECO:0000259" key="1">
    <source>
        <dbReference type="PROSITE" id="PS50022"/>
    </source>
</evidence>
<name>A0A4Y2AKS4_ARAVE</name>
<dbReference type="PROSITE" id="PS50022">
    <property type="entry name" value="FA58C_3"/>
    <property type="match status" value="1"/>
</dbReference>
<keyword evidence="3" id="KW-1185">Reference proteome</keyword>
<accession>A0A4Y2AKS4</accession>
<dbReference type="EMBL" id="BGPR01156666">
    <property type="protein sequence ID" value="GBL79805.1"/>
    <property type="molecule type" value="Genomic_DNA"/>
</dbReference>
<comment type="caution">
    <text evidence="2">The sequence shown here is derived from an EMBL/GenBank/DDBJ whole genome shotgun (WGS) entry which is preliminary data.</text>
</comment>
<reference evidence="2 3" key="1">
    <citation type="journal article" date="2019" name="Sci. Rep.">
        <title>Orb-weaving spider Araneus ventricosus genome elucidates the spidroin gene catalogue.</title>
        <authorList>
            <person name="Kono N."/>
            <person name="Nakamura H."/>
            <person name="Ohtoshi R."/>
            <person name="Moran D.A.P."/>
            <person name="Shinohara A."/>
            <person name="Yoshida Y."/>
            <person name="Fujiwara M."/>
            <person name="Mori M."/>
            <person name="Tomita M."/>
            <person name="Arakawa K."/>
        </authorList>
    </citation>
    <scope>NUCLEOTIDE SEQUENCE [LARGE SCALE GENOMIC DNA]</scope>
</reference>
<dbReference type="Proteomes" id="UP000499080">
    <property type="component" value="Unassembled WGS sequence"/>
</dbReference>
<feature type="domain" description="F5/8 type C" evidence="1">
    <location>
        <begin position="1"/>
        <end position="62"/>
    </location>
</feature>
<organism evidence="2 3">
    <name type="scientific">Araneus ventricosus</name>
    <name type="common">Orbweaver spider</name>
    <name type="synonym">Epeira ventricosa</name>
    <dbReference type="NCBI Taxonomy" id="182803"/>
    <lineage>
        <taxon>Eukaryota</taxon>
        <taxon>Metazoa</taxon>
        <taxon>Ecdysozoa</taxon>
        <taxon>Arthropoda</taxon>
        <taxon>Chelicerata</taxon>
        <taxon>Arachnida</taxon>
        <taxon>Araneae</taxon>
        <taxon>Araneomorphae</taxon>
        <taxon>Entelegynae</taxon>
        <taxon>Araneoidea</taxon>
        <taxon>Araneidae</taxon>
        <taxon>Araneus</taxon>
    </lineage>
</organism>
<dbReference type="OrthoDB" id="6437241at2759"/>
<sequence length="62" mass="6866">VDFGEPRNISAVITKGSGENPEWVTSYQVLYSDDADEWNPIKDDKGQPIVSLKGCNHLNCDV</sequence>
<dbReference type="Pfam" id="PF00754">
    <property type="entry name" value="F5_F8_type_C"/>
    <property type="match status" value="1"/>
</dbReference>